<proteinExistence type="predicted"/>
<dbReference type="PANTHER" id="PTHR34145:SF28">
    <property type="entry name" value="F-BOX DOMAIN-CONTAINING PROTEIN"/>
    <property type="match status" value="1"/>
</dbReference>
<name>A0A803M2W6_CHEQI</name>
<dbReference type="SUPFAM" id="SSF52047">
    <property type="entry name" value="RNI-like"/>
    <property type="match status" value="1"/>
</dbReference>
<dbReference type="InterPro" id="IPR053772">
    <property type="entry name" value="At1g61320/At1g61330-like"/>
</dbReference>
<sequence length="551" mass="62204">MERRRVDLHLTATDIQGPVAVMRPSDGWRSVMVSCHPNAGVEPLDAWIRADFNPNAPPGDQHYLNINALLLFRMSYYFPICYLNIISLRSANAKLGVVKFDTKVNFVWRIGMLNQKVIARENFSSIYTNRRHNIRISHLTAYVKPVPVPVPMLELRPRRRSWIVFVGVMSAVVSAYVQHKPNIHEIREEFMSFVKYHLSKVIHHKLALRRLALNVVIDDDSKSFSRVDQLMDMVCKLSNDYRGNNEIAEDDLCYNIPLSVLALNGLRFLYVHGCKFGSVAGNHFRSSICSLQRVSLFCVALDEEAVSNLTLYCPGIEILEFDQCTFWNESLELSVFPRLKKVSILNCHGNLNNISIKKAGLESFKCNFNTRCEFTATACRTIRELTVSDCKIRPPNLFVELTSTFPLIEDMEVFPFHGLTFTKGFKEVYLNCPNLRQILYIGNNVIPVLPLFNTSAALKVEFIPFEGGAFLASIQSDVHLKIRSLTPLVATNLISKNPSGLVDGLIWSTCPTTLTFAGTCDGILKDFCEKLAKKPQTESCGEFCNKCGGIT</sequence>
<protein>
    <recommendedName>
        <fullName evidence="1">At1g61320/AtMIF1 LRR domain-containing protein</fullName>
    </recommendedName>
</protein>
<evidence type="ECO:0000313" key="3">
    <source>
        <dbReference type="Proteomes" id="UP000596660"/>
    </source>
</evidence>
<dbReference type="InterPro" id="IPR032675">
    <property type="entry name" value="LRR_dom_sf"/>
</dbReference>
<dbReference type="PANTHER" id="PTHR34145">
    <property type="entry name" value="OS02G0105600 PROTEIN"/>
    <property type="match status" value="1"/>
</dbReference>
<feature type="domain" description="At1g61320/AtMIF1 LRR" evidence="1">
    <location>
        <begin position="203"/>
        <end position="414"/>
    </location>
</feature>
<dbReference type="InterPro" id="IPR055357">
    <property type="entry name" value="LRR_At1g61320_AtMIF1"/>
</dbReference>
<dbReference type="Pfam" id="PF23622">
    <property type="entry name" value="LRR_At1g61320_AtMIF1"/>
    <property type="match status" value="1"/>
</dbReference>
<dbReference type="AlphaFoldDB" id="A0A803M2W6"/>
<dbReference type="Proteomes" id="UP000596660">
    <property type="component" value="Unplaced"/>
</dbReference>
<organism evidence="2 3">
    <name type="scientific">Chenopodium quinoa</name>
    <name type="common">Quinoa</name>
    <dbReference type="NCBI Taxonomy" id="63459"/>
    <lineage>
        <taxon>Eukaryota</taxon>
        <taxon>Viridiplantae</taxon>
        <taxon>Streptophyta</taxon>
        <taxon>Embryophyta</taxon>
        <taxon>Tracheophyta</taxon>
        <taxon>Spermatophyta</taxon>
        <taxon>Magnoliopsida</taxon>
        <taxon>eudicotyledons</taxon>
        <taxon>Gunneridae</taxon>
        <taxon>Pentapetalae</taxon>
        <taxon>Caryophyllales</taxon>
        <taxon>Chenopodiaceae</taxon>
        <taxon>Chenopodioideae</taxon>
        <taxon>Atripliceae</taxon>
        <taxon>Chenopodium</taxon>
    </lineage>
</organism>
<evidence type="ECO:0000313" key="2">
    <source>
        <dbReference type="EnsemblPlants" id="AUR62022564-RA:cds"/>
    </source>
</evidence>
<dbReference type="Gramene" id="AUR62022564-RA">
    <property type="protein sequence ID" value="AUR62022564-RA:cds"/>
    <property type="gene ID" value="AUR62022564"/>
</dbReference>
<reference evidence="2" key="2">
    <citation type="submission" date="2021-03" db="UniProtKB">
        <authorList>
            <consortium name="EnsemblPlants"/>
        </authorList>
    </citation>
    <scope>IDENTIFICATION</scope>
</reference>
<reference evidence="2" key="1">
    <citation type="journal article" date="2017" name="Nature">
        <title>The genome of Chenopodium quinoa.</title>
        <authorList>
            <person name="Jarvis D.E."/>
            <person name="Ho Y.S."/>
            <person name="Lightfoot D.J."/>
            <person name="Schmoeckel S.M."/>
            <person name="Li B."/>
            <person name="Borm T.J.A."/>
            <person name="Ohyanagi H."/>
            <person name="Mineta K."/>
            <person name="Michell C.T."/>
            <person name="Saber N."/>
            <person name="Kharbatia N.M."/>
            <person name="Rupper R.R."/>
            <person name="Sharp A.R."/>
            <person name="Dally N."/>
            <person name="Boughton B.A."/>
            <person name="Woo Y.H."/>
            <person name="Gao G."/>
            <person name="Schijlen E.G.W.M."/>
            <person name="Guo X."/>
            <person name="Momin A.A."/>
            <person name="Negrao S."/>
            <person name="Al-Babili S."/>
            <person name="Gehring C."/>
            <person name="Roessner U."/>
            <person name="Jung C."/>
            <person name="Murphy K."/>
            <person name="Arold S.T."/>
            <person name="Gojobori T."/>
            <person name="van der Linden C.G."/>
            <person name="van Loo E.N."/>
            <person name="Jellen E.N."/>
            <person name="Maughan P.J."/>
            <person name="Tester M."/>
        </authorList>
    </citation>
    <scope>NUCLEOTIDE SEQUENCE [LARGE SCALE GENOMIC DNA]</scope>
    <source>
        <strain evidence="2">cv. PI 614886</strain>
    </source>
</reference>
<keyword evidence="3" id="KW-1185">Reference proteome</keyword>
<dbReference type="EnsemblPlants" id="AUR62022564-RA">
    <property type="protein sequence ID" value="AUR62022564-RA:cds"/>
    <property type="gene ID" value="AUR62022564"/>
</dbReference>
<evidence type="ECO:0000259" key="1">
    <source>
        <dbReference type="Pfam" id="PF23622"/>
    </source>
</evidence>
<dbReference type="Gene3D" id="3.80.10.10">
    <property type="entry name" value="Ribonuclease Inhibitor"/>
    <property type="match status" value="1"/>
</dbReference>
<accession>A0A803M2W6</accession>